<sequence length="105" mass="12406">VDFENRAFENRWEAEYMFTDTAGKHVCLICGVNVAVIKELNLRRHYETKHQDQLKNQNAEQKIQKVEELRKNLTFQQMFFSRANSQSEAGVKTEEKSEAHQLVIY</sequence>
<keyword evidence="1" id="KW-0175">Coiled coil</keyword>
<name>A0A8T0BGT3_SILME</name>
<dbReference type="InterPro" id="IPR040647">
    <property type="entry name" value="SPIN-DOC_Znf-C2H2"/>
</dbReference>
<evidence type="ECO:0000313" key="4">
    <source>
        <dbReference type="Proteomes" id="UP000606274"/>
    </source>
</evidence>
<feature type="non-terminal residue" evidence="3">
    <location>
        <position position="1"/>
    </location>
</feature>
<evidence type="ECO:0000313" key="3">
    <source>
        <dbReference type="EMBL" id="KAF7706224.1"/>
    </source>
</evidence>
<feature type="domain" description="SPIN-DOC-like zinc-finger" evidence="2">
    <location>
        <begin position="10"/>
        <end position="62"/>
    </location>
</feature>
<evidence type="ECO:0000259" key="2">
    <source>
        <dbReference type="Pfam" id="PF18658"/>
    </source>
</evidence>
<dbReference type="PANTHER" id="PTHR45913:SF11">
    <property type="entry name" value="EPM2A-INTERACTING PROTEIN 1"/>
    <property type="match status" value="1"/>
</dbReference>
<dbReference type="PANTHER" id="PTHR45913">
    <property type="entry name" value="EPM2A-INTERACTING PROTEIN 1"/>
    <property type="match status" value="1"/>
</dbReference>
<dbReference type="AlphaFoldDB" id="A0A8T0BGT3"/>
<dbReference type="Pfam" id="PF18658">
    <property type="entry name" value="zf-C2H2_12"/>
    <property type="match status" value="1"/>
</dbReference>
<dbReference type="Proteomes" id="UP000606274">
    <property type="component" value="Unassembled WGS sequence"/>
</dbReference>
<dbReference type="EMBL" id="JABFDY010000006">
    <property type="protein sequence ID" value="KAF7706224.1"/>
    <property type="molecule type" value="Genomic_DNA"/>
</dbReference>
<gene>
    <name evidence="3" type="ORF">HF521_019478</name>
</gene>
<evidence type="ECO:0000256" key="1">
    <source>
        <dbReference type="SAM" id="Coils"/>
    </source>
</evidence>
<reference evidence="3" key="1">
    <citation type="submission" date="2020-08" db="EMBL/GenBank/DDBJ databases">
        <title>Chromosome-level assembly of Southern catfish (Silurus meridionalis) provides insights into visual adaptation to the nocturnal and benthic lifestyles.</title>
        <authorList>
            <person name="Zhang Y."/>
            <person name="Wang D."/>
            <person name="Peng Z."/>
        </authorList>
    </citation>
    <scope>NUCLEOTIDE SEQUENCE</scope>
    <source>
        <strain evidence="3">SWU-2019-XX</strain>
        <tissue evidence="3">Muscle</tissue>
    </source>
</reference>
<feature type="coiled-coil region" evidence="1">
    <location>
        <begin position="49"/>
        <end position="76"/>
    </location>
</feature>
<protein>
    <recommendedName>
        <fullName evidence="2">SPIN-DOC-like zinc-finger domain-containing protein</fullName>
    </recommendedName>
</protein>
<accession>A0A8T0BGT3</accession>
<organism evidence="3 4">
    <name type="scientific">Silurus meridionalis</name>
    <name type="common">Southern catfish</name>
    <name type="synonym">Silurus soldatovi meridionalis</name>
    <dbReference type="NCBI Taxonomy" id="175797"/>
    <lineage>
        <taxon>Eukaryota</taxon>
        <taxon>Metazoa</taxon>
        <taxon>Chordata</taxon>
        <taxon>Craniata</taxon>
        <taxon>Vertebrata</taxon>
        <taxon>Euteleostomi</taxon>
        <taxon>Actinopterygii</taxon>
        <taxon>Neopterygii</taxon>
        <taxon>Teleostei</taxon>
        <taxon>Ostariophysi</taxon>
        <taxon>Siluriformes</taxon>
        <taxon>Siluridae</taxon>
        <taxon>Silurus</taxon>
    </lineage>
</organism>
<comment type="caution">
    <text evidence="3">The sequence shown here is derived from an EMBL/GenBank/DDBJ whole genome shotgun (WGS) entry which is preliminary data.</text>
</comment>
<proteinExistence type="predicted"/>
<keyword evidence="4" id="KW-1185">Reference proteome</keyword>